<organism evidence="1 2">
    <name type="scientific">Micromonospora craterilacus</name>
    <dbReference type="NCBI Taxonomy" id="1655439"/>
    <lineage>
        <taxon>Bacteria</taxon>
        <taxon>Bacillati</taxon>
        <taxon>Actinomycetota</taxon>
        <taxon>Actinomycetes</taxon>
        <taxon>Micromonosporales</taxon>
        <taxon>Micromonosporaceae</taxon>
        <taxon>Micromonospora</taxon>
    </lineage>
</organism>
<protein>
    <submittedName>
        <fullName evidence="1">Haloacid dehalogenase</fullName>
    </submittedName>
</protein>
<dbReference type="GO" id="GO:0008967">
    <property type="term" value="F:phosphoglycolate phosphatase activity"/>
    <property type="evidence" value="ECO:0007669"/>
    <property type="project" value="TreeGrafter"/>
</dbReference>
<evidence type="ECO:0000313" key="1">
    <source>
        <dbReference type="EMBL" id="PZG22322.1"/>
    </source>
</evidence>
<proteinExistence type="predicted"/>
<dbReference type="InterPro" id="IPR006439">
    <property type="entry name" value="HAD-SF_hydro_IA"/>
</dbReference>
<comment type="caution">
    <text evidence="1">The sequence shown here is derived from an EMBL/GenBank/DDBJ whole genome shotgun (WGS) entry which is preliminary data.</text>
</comment>
<gene>
    <name evidence="1" type="ORF">C1I95_05605</name>
</gene>
<dbReference type="OrthoDB" id="4547358at2"/>
<dbReference type="GO" id="GO:0006281">
    <property type="term" value="P:DNA repair"/>
    <property type="evidence" value="ECO:0007669"/>
    <property type="project" value="TreeGrafter"/>
</dbReference>
<dbReference type="GO" id="GO:0005829">
    <property type="term" value="C:cytosol"/>
    <property type="evidence" value="ECO:0007669"/>
    <property type="project" value="TreeGrafter"/>
</dbReference>
<dbReference type="NCBIfam" id="TIGR01509">
    <property type="entry name" value="HAD-SF-IA-v3"/>
    <property type="match status" value="1"/>
</dbReference>
<dbReference type="InterPro" id="IPR036412">
    <property type="entry name" value="HAD-like_sf"/>
</dbReference>
<dbReference type="SUPFAM" id="SSF56784">
    <property type="entry name" value="HAD-like"/>
    <property type="match status" value="1"/>
</dbReference>
<keyword evidence="2" id="KW-1185">Reference proteome</keyword>
<dbReference type="Proteomes" id="UP000248924">
    <property type="component" value="Unassembled WGS sequence"/>
</dbReference>
<reference evidence="1 2" key="1">
    <citation type="submission" date="2018-01" db="EMBL/GenBank/DDBJ databases">
        <title>Draft genome sequence of Jishengella sp. NA12.</title>
        <authorList>
            <person name="Sahin N."/>
            <person name="Ay H."/>
            <person name="Saygin H."/>
        </authorList>
    </citation>
    <scope>NUCLEOTIDE SEQUENCE [LARGE SCALE GENOMIC DNA]</scope>
    <source>
        <strain evidence="1 2">NA12</strain>
    </source>
</reference>
<dbReference type="PANTHER" id="PTHR43434:SF1">
    <property type="entry name" value="PHOSPHOGLYCOLATE PHOSPHATASE"/>
    <property type="match status" value="1"/>
</dbReference>
<sequence>MSDLVGVGPLLLDFDGPVCSIFAGYPAPRVAAELIYLLGAERVEIPRDVYYEEDPLAVLRWCGETCPPELTATLEDTLCAAERYAASVAAPTPFGHEVILGAHALGVPVAVVSNNSAVAIEAYLTAHDLAAYVTPIIGRAYANPRRMKPDPAPVLDAVRALGAAPGSCVLVGDSLSDIEAARAAGVAAIGYANRPWKIDAFAAADIVITSMGDIAEALSPVSPLSRD</sequence>
<dbReference type="PANTHER" id="PTHR43434">
    <property type="entry name" value="PHOSPHOGLYCOLATE PHOSPHATASE"/>
    <property type="match status" value="1"/>
</dbReference>
<name>A0A2W2EDM8_9ACTN</name>
<dbReference type="InterPro" id="IPR023214">
    <property type="entry name" value="HAD_sf"/>
</dbReference>
<dbReference type="Pfam" id="PF00702">
    <property type="entry name" value="Hydrolase"/>
    <property type="match status" value="1"/>
</dbReference>
<evidence type="ECO:0000313" key="2">
    <source>
        <dbReference type="Proteomes" id="UP000248924"/>
    </source>
</evidence>
<dbReference type="EMBL" id="POTY01000020">
    <property type="protein sequence ID" value="PZG22322.1"/>
    <property type="molecule type" value="Genomic_DNA"/>
</dbReference>
<dbReference type="AlphaFoldDB" id="A0A2W2EDM8"/>
<dbReference type="InterPro" id="IPR050155">
    <property type="entry name" value="HAD-like_hydrolase_sf"/>
</dbReference>
<accession>A0A2W2EDM8</accession>
<dbReference type="Gene3D" id="3.40.50.1000">
    <property type="entry name" value="HAD superfamily/HAD-like"/>
    <property type="match status" value="1"/>
</dbReference>